<dbReference type="InterPro" id="IPR013216">
    <property type="entry name" value="Methyltransf_11"/>
</dbReference>
<evidence type="ECO:0000259" key="1">
    <source>
        <dbReference type="Pfam" id="PF08241"/>
    </source>
</evidence>
<dbReference type="CDD" id="cd02440">
    <property type="entry name" value="AdoMet_MTases"/>
    <property type="match status" value="1"/>
</dbReference>
<keyword evidence="2" id="KW-0808">Transferase</keyword>
<dbReference type="Proteomes" id="UP001195903">
    <property type="component" value="Unassembled WGS sequence"/>
</dbReference>
<dbReference type="RefSeq" id="WP_214505372.1">
    <property type="nucleotide sequence ID" value="NZ_JAHEPS010000001.1"/>
</dbReference>
<dbReference type="InterPro" id="IPR029063">
    <property type="entry name" value="SAM-dependent_MTases_sf"/>
</dbReference>
<gene>
    <name evidence="2" type="ORF">KJI95_01340</name>
</gene>
<dbReference type="SUPFAM" id="SSF53335">
    <property type="entry name" value="S-adenosyl-L-methionine-dependent methyltransferases"/>
    <property type="match status" value="1"/>
</dbReference>
<evidence type="ECO:0000313" key="2">
    <source>
        <dbReference type="EMBL" id="MBT1443174.1"/>
    </source>
</evidence>
<dbReference type="Gene3D" id="3.40.50.150">
    <property type="entry name" value="Vaccinia Virus protein VP39"/>
    <property type="match status" value="1"/>
</dbReference>
<keyword evidence="2" id="KW-0489">Methyltransferase</keyword>
<protein>
    <submittedName>
        <fullName evidence="2">Methyltransferase domain-containing protein</fullName>
    </submittedName>
</protein>
<organism evidence="2 3">
    <name type="scientific">Shewanella jiangmenensis</name>
    <dbReference type="NCBI Taxonomy" id="2837387"/>
    <lineage>
        <taxon>Bacteria</taxon>
        <taxon>Pseudomonadati</taxon>
        <taxon>Pseudomonadota</taxon>
        <taxon>Gammaproteobacteria</taxon>
        <taxon>Alteromonadales</taxon>
        <taxon>Shewanellaceae</taxon>
        <taxon>Shewanella</taxon>
    </lineage>
</organism>
<dbReference type="EMBL" id="JAHEPS010000001">
    <property type="protein sequence ID" value="MBT1443174.1"/>
    <property type="molecule type" value="Genomic_DNA"/>
</dbReference>
<sequence>MSWSSYWQQGHITSFGESLQKTYTGEIREYWMKALADISVGSHILDLASGNGALAILIQELTNDKSLSIIGVDKAQVITPDVEGVRLQSGIELCSLPFESESFDFVCSQFGFEYSEWNKSGPDCLRVLKVGGVMNLFMHSTDSFVVKRNHDIEALLSDAIVTEIFVLCRNLVELMGDVSSPADIATIKASSECERLRLSILENLDKLNRKLPAAFIDSEIGRCVQYLFTTALCWNVSRKCQYIEDSKRILKQQLSRLEDLSSAALTESQVDEIISLMDSQGAVLVSKHKVRVHSTGEAIGWGVCFRKKRR</sequence>
<dbReference type="GO" id="GO:0008168">
    <property type="term" value="F:methyltransferase activity"/>
    <property type="evidence" value="ECO:0007669"/>
    <property type="project" value="UniProtKB-KW"/>
</dbReference>
<evidence type="ECO:0000313" key="3">
    <source>
        <dbReference type="Proteomes" id="UP001195903"/>
    </source>
</evidence>
<reference evidence="2 3" key="1">
    <citation type="submission" date="2021-05" db="EMBL/GenBank/DDBJ databases">
        <title>Shewanella sp. JM162201.</title>
        <authorList>
            <person name="Xu S."/>
            <person name="Li A."/>
        </authorList>
    </citation>
    <scope>NUCLEOTIDE SEQUENCE [LARGE SCALE GENOMIC DNA]</scope>
    <source>
        <strain evidence="2 3">JM162201</strain>
    </source>
</reference>
<accession>A0ABS5UYI8</accession>
<name>A0ABS5UYI8_9GAMM</name>
<proteinExistence type="predicted"/>
<comment type="caution">
    <text evidence="2">The sequence shown here is derived from an EMBL/GenBank/DDBJ whole genome shotgun (WGS) entry which is preliminary data.</text>
</comment>
<dbReference type="GO" id="GO:0032259">
    <property type="term" value="P:methylation"/>
    <property type="evidence" value="ECO:0007669"/>
    <property type="project" value="UniProtKB-KW"/>
</dbReference>
<keyword evidence="3" id="KW-1185">Reference proteome</keyword>
<feature type="domain" description="Methyltransferase type 11" evidence="1">
    <location>
        <begin position="45"/>
        <end position="134"/>
    </location>
</feature>
<dbReference type="Pfam" id="PF08241">
    <property type="entry name" value="Methyltransf_11"/>
    <property type="match status" value="1"/>
</dbReference>